<keyword evidence="5 7" id="KW-0067">ATP-binding</keyword>
<gene>
    <name evidence="7" type="primary">purT</name>
    <name evidence="9" type="ORF">EZJ44_05505</name>
</gene>
<feature type="binding site" evidence="7">
    <location>
        <position position="281"/>
    </location>
    <ligand>
        <name>Mg(2+)</name>
        <dbReference type="ChEBI" id="CHEBI:18420"/>
    </ligand>
</feature>
<keyword evidence="1 7" id="KW-0436">Ligase</keyword>
<dbReference type="PANTHER" id="PTHR43055">
    <property type="entry name" value="FORMATE-DEPENDENT PHOSPHORIBOSYLGLYCINAMIDE FORMYLTRANSFERASE"/>
    <property type="match status" value="1"/>
</dbReference>
<feature type="binding site" evidence="7">
    <location>
        <position position="156"/>
    </location>
    <ligand>
        <name>ATP</name>
        <dbReference type="ChEBI" id="CHEBI:30616"/>
    </ligand>
</feature>
<dbReference type="AlphaFoldDB" id="A0A4Q9V0Y8"/>
<dbReference type="InterPro" id="IPR054350">
    <property type="entry name" value="PurT/PurK_preATP-grasp"/>
</dbReference>
<evidence type="ECO:0000256" key="3">
    <source>
        <dbReference type="ARBA" id="ARBA00022741"/>
    </source>
</evidence>
<feature type="binding site" evidence="7">
    <location>
        <position position="83"/>
    </location>
    <ligand>
        <name>N(1)-(5-phospho-beta-D-ribosyl)glycinamide</name>
        <dbReference type="ChEBI" id="CHEBI:143788"/>
    </ligand>
</feature>
<feature type="binding site" evidence="7">
    <location>
        <position position="204"/>
    </location>
    <ligand>
        <name>ATP</name>
        <dbReference type="ChEBI" id="CHEBI:30616"/>
    </ligand>
</feature>
<dbReference type="EMBL" id="SJDT01000004">
    <property type="protein sequence ID" value="TBW21407.1"/>
    <property type="molecule type" value="Genomic_DNA"/>
</dbReference>
<dbReference type="Gene3D" id="3.30.470.20">
    <property type="entry name" value="ATP-grasp fold, B domain"/>
    <property type="match status" value="1"/>
</dbReference>
<proteinExistence type="inferred from homology"/>
<comment type="catalytic activity">
    <reaction evidence="7">
        <text>N(1)-(5-phospho-beta-D-ribosyl)glycinamide + formate + ATP = N(2)-formyl-N(1)-(5-phospho-beta-D-ribosyl)glycinamide + ADP + phosphate + H(+)</text>
        <dbReference type="Rhea" id="RHEA:24829"/>
        <dbReference type="ChEBI" id="CHEBI:15378"/>
        <dbReference type="ChEBI" id="CHEBI:15740"/>
        <dbReference type="ChEBI" id="CHEBI:30616"/>
        <dbReference type="ChEBI" id="CHEBI:43474"/>
        <dbReference type="ChEBI" id="CHEBI:143788"/>
        <dbReference type="ChEBI" id="CHEBI:147286"/>
        <dbReference type="ChEBI" id="CHEBI:456216"/>
        <dbReference type="EC" id="6.3.1.21"/>
    </reaction>
</comment>
<dbReference type="RefSeq" id="WP_131281136.1">
    <property type="nucleotide sequence ID" value="NZ_JBHSLR010000006.1"/>
</dbReference>
<dbReference type="InterPro" id="IPR011054">
    <property type="entry name" value="Rudment_hybrid_motif"/>
</dbReference>
<dbReference type="GO" id="GO:0006189">
    <property type="term" value="P:'de novo' IMP biosynthetic process"/>
    <property type="evidence" value="ECO:0007669"/>
    <property type="project" value="UniProtKB-UniRule"/>
</dbReference>
<reference evidence="9 10" key="1">
    <citation type="submission" date="2019-02" db="EMBL/GenBank/DDBJ databases">
        <title>Arcanobacterium bovis sp. nov., isolated from the milk of a cow with mastitis.</title>
        <authorList>
            <person name="Sammra O."/>
            <person name="Foster G."/>
            <person name="Hassan A."/>
            <person name="Alssahen M."/>
            <person name="Laemmler C."/>
            <person name="Borowiak M."/>
            <person name="Malorny B."/>
            <person name="Abdulmawjood A."/>
        </authorList>
    </citation>
    <scope>NUCLEOTIDE SEQUENCE [LARGE SCALE GENOMIC DNA]</scope>
    <source>
        <strain evidence="9 10">C605018/01/1</strain>
    </source>
</reference>
<dbReference type="Gene3D" id="3.40.50.20">
    <property type="match status" value="1"/>
</dbReference>
<evidence type="ECO:0000259" key="8">
    <source>
        <dbReference type="PROSITE" id="PS50975"/>
    </source>
</evidence>
<dbReference type="Pfam" id="PF22660">
    <property type="entry name" value="RS_preATP-grasp-like"/>
    <property type="match status" value="1"/>
</dbReference>
<keyword evidence="6 7" id="KW-0460">Magnesium</keyword>
<dbReference type="InterPro" id="IPR011761">
    <property type="entry name" value="ATP-grasp"/>
</dbReference>
<feature type="domain" description="ATP-grasp" evidence="8">
    <location>
        <begin position="120"/>
        <end position="322"/>
    </location>
</feature>
<dbReference type="GO" id="GO:0043815">
    <property type="term" value="F:phosphoribosylglycinamide formyltransferase 2 activity"/>
    <property type="evidence" value="ECO:0007669"/>
    <property type="project" value="UniProtKB-UniRule"/>
</dbReference>
<dbReference type="InterPro" id="IPR003135">
    <property type="entry name" value="ATP-grasp_carboxylate-amine"/>
</dbReference>
<dbReference type="Pfam" id="PF02222">
    <property type="entry name" value="ATP-grasp"/>
    <property type="match status" value="1"/>
</dbReference>
<comment type="pathway">
    <text evidence="7">Purine metabolism; IMP biosynthesis via de novo pathway; N(2)-formyl-N(1)-(5-phospho-D-ribosyl)glycinamide from N(1)-(5-phospho-D-ribosyl)glycinamide (formate route): step 1/1.</text>
</comment>
<dbReference type="Proteomes" id="UP000293036">
    <property type="component" value="Unassembled WGS sequence"/>
</dbReference>
<feature type="binding site" evidence="7">
    <location>
        <begin position="23"/>
        <end position="24"/>
    </location>
    <ligand>
        <name>N(1)-(5-phospho-beta-D-ribosyl)glycinamide</name>
        <dbReference type="ChEBI" id="CHEBI:143788"/>
    </ligand>
</feature>
<keyword evidence="10" id="KW-1185">Reference proteome</keyword>
<feature type="binding site" evidence="7">
    <location>
        <begin position="161"/>
        <end position="166"/>
    </location>
    <ligand>
        <name>ATP</name>
        <dbReference type="ChEBI" id="CHEBI:30616"/>
    </ligand>
</feature>
<organism evidence="9 10">
    <name type="scientific">Arcanobacterium bovis</name>
    <dbReference type="NCBI Taxonomy" id="2529275"/>
    <lineage>
        <taxon>Bacteria</taxon>
        <taxon>Bacillati</taxon>
        <taxon>Actinomycetota</taxon>
        <taxon>Actinomycetes</taxon>
        <taxon>Actinomycetales</taxon>
        <taxon>Actinomycetaceae</taxon>
        <taxon>Arcanobacterium</taxon>
    </lineage>
</organism>
<dbReference type="Gene3D" id="3.30.1490.20">
    <property type="entry name" value="ATP-grasp fold, A domain"/>
    <property type="match status" value="1"/>
</dbReference>
<comment type="caution">
    <text evidence="9">The sequence shown here is derived from an EMBL/GenBank/DDBJ whole genome shotgun (WGS) entry which is preliminary data.</text>
</comment>
<keyword evidence="3 7" id="KW-0547">Nucleotide-binding</keyword>
<protein>
    <recommendedName>
        <fullName evidence="7">Formate-dependent phosphoribosylglycinamide formyltransferase</fullName>
        <ecNumber evidence="7">6.3.1.21</ecNumber>
    </recommendedName>
    <alternativeName>
        <fullName evidence="7">5'-phosphoribosylglycinamide transformylase 2</fullName>
    </alternativeName>
    <alternativeName>
        <fullName evidence="7">Formate-dependent GAR transformylase</fullName>
    </alternativeName>
    <alternativeName>
        <fullName evidence="7">GAR transformylase 2</fullName>
        <shortName evidence="7">GART 2</shortName>
    </alternativeName>
    <alternativeName>
        <fullName evidence="7">Non-folate glycinamide ribonucleotide transformylase</fullName>
    </alternativeName>
    <alternativeName>
        <fullName evidence="7">Phosphoribosylglycinamide formyltransferase 2</fullName>
    </alternativeName>
</protein>
<name>A0A4Q9V0Y8_9ACTO</name>
<dbReference type="InterPro" id="IPR016185">
    <property type="entry name" value="PreATP-grasp_dom_sf"/>
</dbReference>
<comment type="similarity">
    <text evidence="7">Belongs to the PurK/PurT family.</text>
</comment>
<dbReference type="SUPFAM" id="SSF51246">
    <property type="entry name" value="Rudiment single hybrid motif"/>
    <property type="match status" value="1"/>
</dbReference>
<dbReference type="GO" id="GO:0005829">
    <property type="term" value="C:cytosol"/>
    <property type="evidence" value="ECO:0007669"/>
    <property type="project" value="TreeGrafter"/>
</dbReference>
<comment type="subunit">
    <text evidence="7">Homodimer.</text>
</comment>
<dbReference type="OrthoDB" id="9804625at2"/>
<dbReference type="NCBIfam" id="NF006766">
    <property type="entry name" value="PRK09288.1"/>
    <property type="match status" value="1"/>
</dbReference>
<dbReference type="GO" id="GO:0005524">
    <property type="term" value="F:ATP binding"/>
    <property type="evidence" value="ECO:0007669"/>
    <property type="project" value="UniProtKB-UniRule"/>
</dbReference>
<dbReference type="NCBIfam" id="TIGR01142">
    <property type="entry name" value="purT"/>
    <property type="match status" value="1"/>
</dbReference>
<dbReference type="GO" id="GO:0000287">
    <property type="term" value="F:magnesium ion binding"/>
    <property type="evidence" value="ECO:0007669"/>
    <property type="project" value="UniProtKB-UniRule"/>
</dbReference>
<dbReference type="GO" id="GO:0004644">
    <property type="term" value="F:phosphoribosylglycinamide formyltransferase activity"/>
    <property type="evidence" value="ECO:0007669"/>
    <property type="project" value="UniProtKB-UniRule"/>
</dbReference>
<evidence type="ECO:0000313" key="9">
    <source>
        <dbReference type="EMBL" id="TBW21407.1"/>
    </source>
</evidence>
<feature type="binding site" evidence="7">
    <location>
        <begin position="376"/>
        <end position="377"/>
    </location>
    <ligand>
        <name>N(1)-(5-phospho-beta-D-ribosyl)glycinamide</name>
        <dbReference type="ChEBI" id="CHEBI:143788"/>
    </ligand>
</feature>
<evidence type="ECO:0000256" key="4">
    <source>
        <dbReference type="ARBA" id="ARBA00022755"/>
    </source>
</evidence>
<sequence length="407" mass="43425">MTSQTAHFPLTLPIRILLLGSGELGKELTISLQRLGCHVIACDTYQNAPAMSVAAQSVVIDMTDADAVTTLINETQPDLIVPEVEKLAIGALTQAAQDGIRVAPSAKIVQLTFDRQGIRTLAAEKAGVPTSSYAFADSLEPLQEAAKTIGFPCFIKPTMSSSGHGQSRIRDASELETAWNEACSGARANTGRVIIEGQIDFDYEITLLTVRHLDGDQVVTSFCAPIGHCQENGDYVESWQPQEMSPLAAERAKAIAKAVTDTLAEESAHENYPVLGIFGVELFIKGDDVFFSELSPRPHDTGLVTLASQTQSEFDLHARAILGLPIDTTLQTPAASAPLKAPTAVETPRYHGVAEALADPSVTVRIFGKPHAHPGRRMAVAAAQAQDVATAREIARAAIGKIKIESE</sequence>
<dbReference type="InterPro" id="IPR013815">
    <property type="entry name" value="ATP_grasp_subdomain_1"/>
</dbReference>
<dbReference type="SUPFAM" id="SSF52440">
    <property type="entry name" value="PreATP-grasp domain"/>
    <property type="match status" value="1"/>
</dbReference>
<evidence type="ECO:0000313" key="10">
    <source>
        <dbReference type="Proteomes" id="UP000293036"/>
    </source>
</evidence>
<dbReference type="InterPro" id="IPR048740">
    <property type="entry name" value="PurT_C"/>
</dbReference>
<comment type="function">
    <text evidence="7">Involved in the de novo purine biosynthesis. Catalyzes the transfer of formate to 5-phospho-ribosyl-glycinamide (GAR), producing 5-phospho-ribosyl-N-formylglycinamide (FGAR). Formate is provided by PurU via hydrolysis of 10-formyl-tetrahydrofolate.</text>
</comment>
<dbReference type="EC" id="6.3.1.21" evidence="7"/>
<evidence type="ECO:0000256" key="6">
    <source>
        <dbReference type="ARBA" id="ARBA00022842"/>
    </source>
</evidence>
<evidence type="ECO:0000256" key="1">
    <source>
        <dbReference type="ARBA" id="ARBA00022598"/>
    </source>
</evidence>
<dbReference type="PANTHER" id="PTHR43055:SF1">
    <property type="entry name" value="FORMATE-DEPENDENT PHOSPHORIBOSYLGLYCINAMIDE FORMYLTRANSFERASE"/>
    <property type="match status" value="1"/>
</dbReference>
<keyword evidence="2 7" id="KW-0479">Metal-binding</keyword>
<keyword evidence="9" id="KW-0808">Transferase</keyword>
<dbReference type="HAMAP" id="MF_01643">
    <property type="entry name" value="PurT"/>
    <property type="match status" value="1"/>
</dbReference>
<feature type="binding site" evidence="7">
    <location>
        <begin position="196"/>
        <end position="199"/>
    </location>
    <ligand>
        <name>ATP</name>
        <dbReference type="ChEBI" id="CHEBI:30616"/>
    </ligand>
</feature>
<dbReference type="InterPro" id="IPR005862">
    <property type="entry name" value="PurT"/>
</dbReference>
<dbReference type="UniPathway" id="UPA00074">
    <property type="reaction ID" value="UER00127"/>
</dbReference>
<dbReference type="PROSITE" id="PS50975">
    <property type="entry name" value="ATP_GRASP"/>
    <property type="match status" value="1"/>
</dbReference>
<dbReference type="Pfam" id="PF21244">
    <property type="entry name" value="PurT_C"/>
    <property type="match status" value="1"/>
</dbReference>
<feature type="binding site" evidence="7">
    <location>
        <position position="369"/>
    </location>
    <ligand>
        <name>N(1)-(5-phospho-beta-D-ribosyl)glycinamide</name>
        <dbReference type="ChEBI" id="CHEBI:143788"/>
    </ligand>
</feature>
<evidence type="ECO:0000256" key="5">
    <source>
        <dbReference type="ARBA" id="ARBA00022840"/>
    </source>
</evidence>
<feature type="binding site" evidence="7">
    <location>
        <position position="300"/>
    </location>
    <ligand>
        <name>N(1)-(5-phospho-beta-D-ribosyl)glycinamide</name>
        <dbReference type="ChEBI" id="CHEBI:143788"/>
    </ligand>
</feature>
<evidence type="ECO:0000256" key="2">
    <source>
        <dbReference type="ARBA" id="ARBA00022723"/>
    </source>
</evidence>
<feature type="binding site" evidence="7">
    <location>
        <position position="115"/>
    </location>
    <ligand>
        <name>ATP</name>
        <dbReference type="ChEBI" id="CHEBI:30616"/>
    </ligand>
</feature>
<keyword evidence="4 7" id="KW-0658">Purine biosynthesis</keyword>
<feature type="binding site" evidence="7">
    <location>
        <position position="293"/>
    </location>
    <ligand>
        <name>Mg(2+)</name>
        <dbReference type="ChEBI" id="CHEBI:18420"/>
    </ligand>
</feature>
<dbReference type="SUPFAM" id="SSF56059">
    <property type="entry name" value="Glutathione synthetase ATP-binding domain-like"/>
    <property type="match status" value="1"/>
</dbReference>
<evidence type="ECO:0000256" key="7">
    <source>
        <dbReference type="HAMAP-Rule" id="MF_01643"/>
    </source>
</evidence>
<accession>A0A4Q9V0Y8</accession>